<comment type="caution">
    <text evidence="4">The sequence shown here is derived from an EMBL/GenBank/DDBJ whole genome shotgun (WGS) entry which is preliminary data.</text>
</comment>
<evidence type="ECO:0000256" key="1">
    <source>
        <dbReference type="ARBA" id="ARBA00023450"/>
    </source>
</evidence>
<feature type="compositionally biased region" description="Basic and acidic residues" evidence="2">
    <location>
        <begin position="169"/>
        <end position="184"/>
    </location>
</feature>
<accession>A0ABP8YZV3</accession>
<feature type="region of interest" description="Disordered" evidence="2">
    <location>
        <begin position="169"/>
        <end position="198"/>
    </location>
</feature>
<reference evidence="5" key="1">
    <citation type="journal article" date="2019" name="Int. J. Syst. Evol. Microbiol.">
        <title>The Global Catalogue of Microorganisms (GCM) 10K type strain sequencing project: providing services to taxonomists for standard genome sequencing and annotation.</title>
        <authorList>
            <consortium name="The Broad Institute Genomics Platform"/>
            <consortium name="The Broad Institute Genome Sequencing Center for Infectious Disease"/>
            <person name="Wu L."/>
            <person name="Ma J."/>
        </authorList>
    </citation>
    <scope>NUCLEOTIDE SEQUENCE [LARGE SCALE GENOMIC DNA]</scope>
    <source>
        <strain evidence="5">JCM 19015</strain>
    </source>
</reference>
<dbReference type="Gene3D" id="1.10.30.50">
    <property type="match status" value="1"/>
</dbReference>
<dbReference type="EMBL" id="BAABLP010000002">
    <property type="protein sequence ID" value="GAA4742312.1"/>
    <property type="molecule type" value="Genomic_DNA"/>
</dbReference>
<proteinExistence type="inferred from homology"/>
<dbReference type="InterPro" id="IPR003870">
    <property type="entry name" value="DUF222"/>
</dbReference>
<organism evidence="4 5">
    <name type="scientific">Amnibacterium soli</name>
    <dbReference type="NCBI Taxonomy" id="1282736"/>
    <lineage>
        <taxon>Bacteria</taxon>
        <taxon>Bacillati</taxon>
        <taxon>Actinomycetota</taxon>
        <taxon>Actinomycetes</taxon>
        <taxon>Micrococcales</taxon>
        <taxon>Microbacteriaceae</taxon>
        <taxon>Amnibacterium</taxon>
    </lineage>
</organism>
<dbReference type="InterPro" id="IPR002711">
    <property type="entry name" value="HNH"/>
</dbReference>
<dbReference type="InterPro" id="IPR003615">
    <property type="entry name" value="HNH_nuc"/>
</dbReference>
<evidence type="ECO:0000313" key="5">
    <source>
        <dbReference type="Proteomes" id="UP001500121"/>
    </source>
</evidence>
<dbReference type="Proteomes" id="UP001500121">
    <property type="component" value="Unassembled WGS sequence"/>
</dbReference>
<dbReference type="SMART" id="SM00507">
    <property type="entry name" value="HNHc"/>
    <property type="match status" value="1"/>
</dbReference>
<sequence length="446" mass="48691">MHAGMSEPTDPGGPPLEPAAALAALDAREELFTGSLQHADRMVNAAEAIRLHLMLAGLDAMMREEEAQTGTRLRPDDPIVRGFLLHQANELRTTRFDVERRLDAARMLRDHLPRTWAVFLGGLTSERAAVVVGTQAIGLAPEHLAAFDEQAASLAQEERPTAIERELSELRDRLDPEATTERHRTASNRRHVRARAEEDGQGVLEIHSTAADIAAAYDRIRKHAVAAHGAEGECRTIGALMVDTAIDAILTGRMRGPEEGGPSFPMERLGETSDTSRVLIDATILVVVPAASATGATDEPSEIAGMGTIDAETARAVVAHTTTWTRVLVDPVDDAAFAIDTHERYIPAGLKKLLHLRQRTCGCGCGLPAHRADIDHITRFEHDGRTRHDNLQILCRASHQAKDAGFADVTMQPDGRIRWKDKWGGVRYVKPAVHVRTATYPEDAPF</sequence>
<keyword evidence="5" id="KW-1185">Reference proteome</keyword>
<comment type="similarity">
    <text evidence="1">Belongs to the Rv1128c/1148c/1588c/1702c/1945/3466 family.</text>
</comment>
<dbReference type="Pfam" id="PF01844">
    <property type="entry name" value="HNH"/>
    <property type="match status" value="1"/>
</dbReference>
<dbReference type="CDD" id="cd00085">
    <property type="entry name" value="HNHc"/>
    <property type="match status" value="1"/>
</dbReference>
<evidence type="ECO:0000259" key="3">
    <source>
        <dbReference type="SMART" id="SM00507"/>
    </source>
</evidence>
<feature type="domain" description="HNH nuclease" evidence="3">
    <location>
        <begin position="349"/>
        <end position="400"/>
    </location>
</feature>
<dbReference type="Pfam" id="PF02720">
    <property type="entry name" value="DUF222"/>
    <property type="match status" value="1"/>
</dbReference>
<evidence type="ECO:0000313" key="4">
    <source>
        <dbReference type="EMBL" id="GAA4742312.1"/>
    </source>
</evidence>
<protein>
    <recommendedName>
        <fullName evidence="3">HNH nuclease domain-containing protein</fullName>
    </recommendedName>
</protein>
<gene>
    <name evidence="4" type="ORF">GCM10025783_12060</name>
</gene>
<name>A0ABP8YZV3_9MICO</name>
<evidence type="ECO:0000256" key="2">
    <source>
        <dbReference type="SAM" id="MobiDB-lite"/>
    </source>
</evidence>